<dbReference type="Proteomes" id="UP000176501">
    <property type="component" value="Unassembled WGS sequence"/>
</dbReference>
<evidence type="ECO:0000313" key="1">
    <source>
        <dbReference type="EMBL" id="OGL98121.1"/>
    </source>
</evidence>
<organism evidence="1 2">
    <name type="scientific">Candidatus Uhrbacteria bacterium RIFOXYB2_FULL_57_15</name>
    <dbReference type="NCBI Taxonomy" id="1802422"/>
    <lineage>
        <taxon>Bacteria</taxon>
        <taxon>Candidatus Uhriibacteriota</taxon>
    </lineage>
</organism>
<accession>A0A1F7W5P7</accession>
<dbReference type="EMBL" id="MGFE01000023">
    <property type="protein sequence ID" value="OGL98121.1"/>
    <property type="molecule type" value="Genomic_DNA"/>
</dbReference>
<proteinExistence type="predicted"/>
<gene>
    <name evidence="1" type="ORF">A2304_03500</name>
</gene>
<name>A0A1F7W5P7_9BACT</name>
<evidence type="ECO:0000313" key="2">
    <source>
        <dbReference type="Proteomes" id="UP000176501"/>
    </source>
</evidence>
<sequence>MKQEFVRIAKRFDGLETKIDAVNFKVDVLEKKTDDGFVVVAKEFDRISRQIEGITGMYVRLDTEDVALRARQDRLEACVDSIEQRPR</sequence>
<dbReference type="AlphaFoldDB" id="A0A1F7W5P7"/>
<dbReference type="Gene3D" id="3.90.20.10">
    <property type="match status" value="1"/>
</dbReference>
<protein>
    <submittedName>
        <fullName evidence="1">Uncharacterized protein</fullName>
    </submittedName>
</protein>
<comment type="caution">
    <text evidence="1">The sequence shown here is derived from an EMBL/GenBank/DDBJ whole genome shotgun (WGS) entry which is preliminary data.</text>
</comment>
<reference evidence="1 2" key="1">
    <citation type="journal article" date="2016" name="Nat. Commun.">
        <title>Thousands of microbial genomes shed light on interconnected biogeochemical processes in an aquifer system.</title>
        <authorList>
            <person name="Anantharaman K."/>
            <person name="Brown C.T."/>
            <person name="Hug L.A."/>
            <person name="Sharon I."/>
            <person name="Castelle C.J."/>
            <person name="Probst A.J."/>
            <person name="Thomas B.C."/>
            <person name="Singh A."/>
            <person name="Wilkins M.J."/>
            <person name="Karaoz U."/>
            <person name="Brodie E.L."/>
            <person name="Williams K.H."/>
            <person name="Hubbard S.S."/>
            <person name="Banfield J.F."/>
        </authorList>
    </citation>
    <scope>NUCLEOTIDE SEQUENCE [LARGE SCALE GENOMIC DNA]</scope>
</reference>